<proteinExistence type="predicted"/>
<name>A0A327WMV9_LARAB</name>
<gene>
    <name evidence="1" type="ORF">LX87_05122</name>
</gene>
<dbReference type="AlphaFoldDB" id="A0A327WMV9"/>
<sequence>MVDGLSFRPEKPFNHIYGTLIDKGLFTDSKIIRAEGSGKLMKRQRLNLSVSVPHC</sequence>
<keyword evidence="2" id="KW-1185">Reference proteome</keyword>
<evidence type="ECO:0000313" key="2">
    <source>
        <dbReference type="Proteomes" id="UP000248790"/>
    </source>
</evidence>
<protein>
    <submittedName>
        <fullName evidence="1">Uncharacterized protein</fullName>
    </submittedName>
</protein>
<comment type="caution">
    <text evidence="1">The sequence shown here is derived from an EMBL/GenBank/DDBJ whole genome shotgun (WGS) entry which is preliminary data.</text>
</comment>
<dbReference type="EMBL" id="QLMC01000008">
    <property type="protein sequence ID" value="RAJ92158.1"/>
    <property type="molecule type" value="Genomic_DNA"/>
</dbReference>
<reference evidence="1 2" key="1">
    <citation type="submission" date="2018-06" db="EMBL/GenBank/DDBJ databases">
        <title>Genomic Encyclopedia of Archaeal and Bacterial Type Strains, Phase II (KMG-II): from individual species to whole genera.</title>
        <authorList>
            <person name="Goeker M."/>
        </authorList>
    </citation>
    <scope>NUCLEOTIDE SEQUENCE [LARGE SCALE GENOMIC DNA]</scope>
    <source>
        <strain evidence="1 2">DSM 21851</strain>
    </source>
</reference>
<organism evidence="1 2">
    <name type="scientific">Larkinella arboricola</name>
    <dbReference type="NCBI Taxonomy" id="643671"/>
    <lineage>
        <taxon>Bacteria</taxon>
        <taxon>Pseudomonadati</taxon>
        <taxon>Bacteroidota</taxon>
        <taxon>Cytophagia</taxon>
        <taxon>Cytophagales</taxon>
        <taxon>Spirosomataceae</taxon>
        <taxon>Larkinella</taxon>
    </lineage>
</organism>
<evidence type="ECO:0000313" key="1">
    <source>
        <dbReference type="EMBL" id="RAJ92158.1"/>
    </source>
</evidence>
<dbReference type="Proteomes" id="UP000248790">
    <property type="component" value="Unassembled WGS sequence"/>
</dbReference>
<accession>A0A327WMV9</accession>